<dbReference type="InterPro" id="IPR036250">
    <property type="entry name" value="AcylCo_DH-like_C"/>
</dbReference>
<dbReference type="PANTHER" id="PTHR43884:SF12">
    <property type="entry name" value="ISOVALERYL-COA DEHYDROGENASE, MITOCHONDRIAL-RELATED"/>
    <property type="match status" value="1"/>
</dbReference>
<evidence type="ECO:0000259" key="8">
    <source>
        <dbReference type="Pfam" id="PF02771"/>
    </source>
</evidence>
<evidence type="ECO:0000256" key="1">
    <source>
        <dbReference type="ARBA" id="ARBA00001974"/>
    </source>
</evidence>
<gene>
    <name evidence="9" type="ORF">HFP15_24880</name>
</gene>
<evidence type="ECO:0000313" key="10">
    <source>
        <dbReference type="Proteomes" id="UP000715441"/>
    </source>
</evidence>
<keyword evidence="5" id="KW-0560">Oxidoreductase</keyword>
<feature type="domain" description="Acyl-CoA oxidase/dehydrogenase middle" evidence="7">
    <location>
        <begin position="126"/>
        <end position="221"/>
    </location>
</feature>
<evidence type="ECO:0000256" key="4">
    <source>
        <dbReference type="ARBA" id="ARBA00022827"/>
    </source>
</evidence>
<proteinExistence type="inferred from homology"/>
<feature type="domain" description="Acyl-CoA dehydrogenase/oxidase N-terminal" evidence="8">
    <location>
        <begin position="10"/>
        <end position="121"/>
    </location>
</feature>
<dbReference type="InterPro" id="IPR009075">
    <property type="entry name" value="AcylCo_DH/oxidase_C"/>
</dbReference>
<comment type="cofactor">
    <cofactor evidence="1 5">
        <name>FAD</name>
        <dbReference type="ChEBI" id="CHEBI:57692"/>
    </cofactor>
</comment>
<dbReference type="InterPro" id="IPR009100">
    <property type="entry name" value="AcylCoA_DH/oxidase_NM_dom_sf"/>
</dbReference>
<organism evidence="9 10">
    <name type="scientific">Amycolatopsis acididurans</name>
    <dbReference type="NCBI Taxonomy" id="2724524"/>
    <lineage>
        <taxon>Bacteria</taxon>
        <taxon>Bacillati</taxon>
        <taxon>Actinomycetota</taxon>
        <taxon>Actinomycetes</taxon>
        <taxon>Pseudonocardiales</taxon>
        <taxon>Pseudonocardiaceae</taxon>
        <taxon>Amycolatopsis</taxon>
    </lineage>
</organism>
<dbReference type="PROSITE" id="PS00072">
    <property type="entry name" value="ACYL_COA_DH_1"/>
    <property type="match status" value="1"/>
</dbReference>
<dbReference type="PROSITE" id="PS00073">
    <property type="entry name" value="ACYL_COA_DH_2"/>
    <property type="match status" value="1"/>
</dbReference>
<dbReference type="Gene3D" id="1.20.140.10">
    <property type="entry name" value="Butyryl-CoA Dehydrogenase, subunit A, domain 3"/>
    <property type="match status" value="1"/>
</dbReference>
<keyword evidence="3 5" id="KW-0285">Flavoprotein</keyword>
<name>A0ABX1J8K8_9PSEU</name>
<dbReference type="Pfam" id="PF02770">
    <property type="entry name" value="Acyl-CoA_dh_M"/>
    <property type="match status" value="1"/>
</dbReference>
<evidence type="ECO:0000259" key="6">
    <source>
        <dbReference type="Pfam" id="PF00441"/>
    </source>
</evidence>
<reference evidence="9 10" key="1">
    <citation type="submission" date="2020-04" db="EMBL/GenBank/DDBJ databases">
        <title>Novel species.</title>
        <authorList>
            <person name="Teo W.F.A."/>
            <person name="Lipun K."/>
            <person name="Srisuk N."/>
            <person name="Duangmal K."/>
        </authorList>
    </citation>
    <scope>NUCLEOTIDE SEQUENCE [LARGE SCALE GENOMIC DNA]</scope>
    <source>
        <strain evidence="9 10">K13G38</strain>
    </source>
</reference>
<dbReference type="SUPFAM" id="SSF47203">
    <property type="entry name" value="Acyl-CoA dehydrogenase C-terminal domain-like"/>
    <property type="match status" value="1"/>
</dbReference>
<dbReference type="PIRSF" id="PIRSF016578">
    <property type="entry name" value="HsaA"/>
    <property type="match status" value="1"/>
</dbReference>
<sequence length="386" mass="41213">MMWWSGSLDSEHRAIVKSLDALAASHITSEQCADWDERGAYPHEAMDALAAGSWARLPVPESYGGAGASALDLAVVHEALARHSLAVAQSYYSLWVLGAEAINRLGTEQQRAHWLPLLADGRARIAFALTEPGSGSDASAMRTRATVTNGGFSVTGQKVFITGAKVADRIITAVRTKTGERPQDGITLLMIDPNSSGVTIRPLRKVGLRALDLCEVFFDDVPASEADIVGPRHDAWRALRAGLSKERLFLAAISAGALFDLVGRTLEHARTRTTFGKTIGSHQLVAEKIVRMRLAADAAAAMVKEAAVAVDLGDRDAAATASAAKMYASEAYVSAAREAVQIFGGYGFTEDYPVARHYRDCKYLEIGGGTSEIQTIVIARSMGLLA</sequence>
<dbReference type="InterPro" id="IPR006091">
    <property type="entry name" value="Acyl-CoA_Oxase/DH_mid-dom"/>
</dbReference>
<dbReference type="Proteomes" id="UP000715441">
    <property type="component" value="Unassembled WGS sequence"/>
</dbReference>
<keyword evidence="10" id="KW-1185">Reference proteome</keyword>
<evidence type="ECO:0000256" key="3">
    <source>
        <dbReference type="ARBA" id="ARBA00022630"/>
    </source>
</evidence>
<dbReference type="CDD" id="cd00567">
    <property type="entry name" value="ACAD"/>
    <property type="match status" value="1"/>
</dbReference>
<protein>
    <submittedName>
        <fullName evidence="9">Acyl-CoA/acyl-ACP dehydrogenase</fullName>
    </submittedName>
</protein>
<evidence type="ECO:0000259" key="7">
    <source>
        <dbReference type="Pfam" id="PF02770"/>
    </source>
</evidence>
<evidence type="ECO:0000256" key="5">
    <source>
        <dbReference type="RuleBase" id="RU362125"/>
    </source>
</evidence>
<dbReference type="InterPro" id="IPR006089">
    <property type="entry name" value="Acyl-CoA_DH_CS"/>
</dbReference>
<feature type="domain" description="Acyl-CoA dehydrogenase/oxidase C-terminal" evidence="6">
    <location>
        <begin position="236"/>
        <end position="382"/>
    </location>
</feature>
<comment type="similarity">
    <text evidence="2 5">Belongs to the acyl-CoA dehydrogenase family.</text>
</comment>
<dbReference type="EMBL" id="JAAXLS010000020">
    <property type="protein sequence ID" value="NKQ56117.1"/>
    <property type="molecule type" value="Genomic_DNA"/>
</dbReference>
<dbReference type="Gene3D" id="2.40.110.10">
    <property type="entry name" value="Butyryl-CoA Dehydrogenase, subunit A, domain 2"/>
    <property type="match status" value="1"/>
</dbReference>
<dbReference type="Pfam" id="PF00441">
    <property type="entry name" value="Acyl-CoA_dh_1"/>
    <property type="match status" value="1"/>
</dbReference>
<dbReference type="Gene3D" id="1.10.540.10">
    <property type="entry name" value="Acyl-CoA dehydrogenase/oxidase, N-terminal domain"/>
    <property type="match status" value="1"/>
</dbReference>
<evidence type="ECO:0000313" key="9">
    <source>
        <dbReference type="EMBL" id="NKQ56117.1"/>
    </source>
</evidence>
<dbReference type="InterPro" id="IPR013786">
    <property type="entry name" value="AcylCoA_DH/ox_N"/>
</dbReference>
<dbReference type="PANTHER" id="PTHR43884">
    <property type="entry name" value="ACYL-COA DEHYDROGENASE"/>
    <property type="match status" value="1"/>
</dbReference>
<comment type="caution">
    <text evidence="9">The sequence shown here is derived from an EMBL/GenBank/DDBJ whole genome shotgun (WGS) entry which is preliminary data.</text>
</comment>
<dbReference type="SUPFAM" id="SSF56645">
    <property type="entry name" value="Acyl-CoA dehydrogenase NM domain-like"/>
    <property type="match status" value="1"/>
</dbReference>
<accession>A0ABX1J8K8</accession>
<keyword evidence="4 5" id="KW-0274">FAD</keyword>
<dbReference type="InterPro" id="IPR037069">
    <property type="entry name" value="AcylCoA_DH/ox_N_sf"/>
</dbReference>
<dbReference type="InterPro" id="IPR046373">
    <property type="entry name" value="Acyl-CoA_Oxase/DH_mid-dom_sf"/>
</dbReference>
<evidence type="ECO:0000256" key="2">
    <source>
        <dbReference type="ARBA" id="ARBA00009347"/>
    </source>
</evidence>
<dbReference type="Pfam" id="PF02771">
    <property type="entry name" value="Acyl-CoA_dh_N"/>
    <property type="match status" value="1"/>
</dbReference>